<feature type="compositionally biased region" description="Basic and acidic residues" evidence="1">
    <location>
        <begin position="50"/>
        <end position="72"/>
    </location>
</feature>
<protein>
    <submittedName>
        <fullName evidence="2">Uncharacterized protein</fullName>
    </submittedName>
</protein>
<feature type="region of interest" description="Disordered" evidence="1">
    <location>
        <begin position="50"/>
        <end position="81"/>
    </location>
</feature>
<feature type="compositionally biased region" description="Polar residues" evidence="1">
    <location>
        <begin position="1"/>
        <end position="10"/>
    </location>
</feature>
<feature type="region of interest" description="Disordered" evidence="1">
    <location>
        <begin position="1"/>
        <end position="38"/>
    </location>
</feature>
<dbReference type="AlphaFoldDB" id="A0A0F9MLL5"/>
<dbReference type="EMBL" id="LAZR01004672">
    <property type="protein sequence ID" value="KKN06589.1"/>
    <property type="molecule type" value="Genomic_DNA"/>
</dbReference>
<organism evidence="2">
    <name type="scientific">marine sediment metagenome</name>
    <dbReference type="NCBI Taxonomy" id="412755"/>
    <lineage>
        <taxon>unclassified sequences</taxon>
        <taxon>metagenomes</taxon>
        <taxon>ecological metagenomes</taxon>
    </lineage>
</organism>
<feature type="non-terminal residue" evidence="2">
    <location>
        <position position="1"/>
    </location>
</feature>
<comment type="caution">
    <text evidence="2">The sequence shown here is derived from an EMBL/GenBank/DDBJ whole genome shotgun (WGS) entry which is preliminary data.</text>
</comment>
<gene>
    <name evidence="2" type="ORF">LCGC14_1075620</name>
</gene>
<evidence type="ECO:0000256" key="1">
    <source>
        <dbReference type="SAM" id="MobiDB-lite"/>
    </source>
</evidence>
<sequence>KRTEELTQQGREAYDAQRTKITTAIESGKEGANKRVDDIRERVEDTRKRLQEQVDEAKKRVKAVDEKEEAPTKRKTAAKKK</sequence>
<reference evidence="2" key="1">
    <citation type="journal article" date="2015" name="Nature">
        <title>Complex archaea that bridge the gap between prokaryotes and eukaryotes.</title>
        <authorList>
            <person name="Spang A."/>
            <person name="Saw J.H."/>
            <person name="Jorgensen S.L."/>
            <person name="Zaremba-Niedzwiedzka K."/>
            <person name="Martijn J."/>
            <person name="Lind A.E."/>
            <person name="van Eijk R."/>
            <person name="Schleper C."/>
            <person name="Guy L."/>
            <person name="Ettema T.J."/>
        </authorList>
    </citation>
    <scope>NUCLEOTIDE SEQUENCE</scope>
</reference>
<evidence type="ECO:0000313" key="2">
    <source>
        <dbReference type="EMBL" id="KKN06589.1"/>
    </source>
</evidence>
<feature type="compositionally biased region" description="Basic and acidic residues" evidence="1">
    <location>
        <begin position="27"/>
        <end position="38"/>
    </location>
</feature>
<accession>A0A0F9MLL5</accession>
<proteinExistence type="predicted"/>
<name>A0A0F9MLL5_9ZZZZ</name>